<name>A0ABP0C095_9PEZI</name>
<dbReference type="GO" id="GO:0005840">
    <property type="term" value="C:ribosome"/>
    <property type="evidence" value="ECO:0007669"/>
    <property type="project" value="UniProtKB-KW"/>
</dbReference>
<reference evidence="1 2" key="1">
    <citation type="submission" date="2024-01" db="EMBL/GenBank/DDBJ databases">
        <authorList>
            <person name="Allen C."/>
            <person name="Tagirdzhanova G."/>
        </authorList>
    </citation>
    <scope>NUCLEOTIDE SEQUENCE [LARGE SCALE GENOMIC DNA]</scope>
</reference>
<accession>A0ABP0C095</accession>
<evidence type="ECO:0000313" key="1">
    <source>
        <dbReference type="EMBL" id="CAK7225090.1"/>
    </source>
</evidence>
<organism evidence="1 2">
    <name type="scientific">Sporothrix eucalyptigena</name>
    <dbReference type="NCBI Taxonomy" id="1812306"/>
    <lineage>
        <taxon>Eukaryota</taxon>
        <taxon>Fungi</taxon>
        <taxon>Dikarya</taxon>
        <taxon>Ascomycota</taxon>
        <taxon>Pezizomycotina</taxon>
        <taxon>Sordariomycetes</taxon>
        <taxon>Sordariomycetidae</taxon>
        <taxon>Ophiostomatales</taxon>
        <taxon>Ophiostomataceae</taxon>
        <taxon>Sporothrix</taxon>
    </lineage>
</organism>
<sequence>MRGGDAGNVSGDRGAVDGLVSVTGLDYDNDNNNILVLDHVPSEVSGAFGGAATATFPSGDGYYDMGTSVMVPETTGIHYGGSYPVQHGELPTAGSSASGYHHVYYDESNNNMLP</sequence>
<gene>
    <name evidence="1" type="primary">RPS3_2</name>
    <name evidence="1" type="ORF">SEUCBS140593_005785</name>
</gene>
<evidence type="ECO:0000313" key="2">
    <source>
        <dbReference type="Proteomes" id="UP001642482"/>
    </source>
</evidence>
<keyword evidence="1" id="KW-0689">Ribosomal protein</keyword>
<proteinExistence type="predicted"/>
<keyword evidence="1" id="KW-0687">Ribonucleoprotein</keyword>
<dbReference type="EMBL" id="CAWUHD010000058">
    <property type="protein sequence ID" value="CAK7225090.1"/>
    <property type="molecule type" value="Genomic_DNA"/>
</dbReference>
<protein>
    <submittedName>
        <fullName evidence="1">40S ribosomal protein S3</fullName>
    </submittedName>
</protein>
<dbReference type="Proteomes" id="UP001642482">
    <property type="component" value="Unassembled WGS sequence"/>
</dbReference>
<keyword evidence="2" id="KW-1185">Reference proteome</keyword>
<comment type="caution">
    <text evidence="1">The sequence shown here is derived from an EMBL/GenBank/DDBJ whole genome shotgun (WGS) entry which is preliminary data.</text>
</comment>